<dbReference type="VEuPathDB" id="VectorBase:LDEU003883"/>
<dbReference type="InterPro" id="IPR024079">
    <property type="entry name" value="MetalloPept_cat_dom_sf"/>
</dbReference>
<organism evidence="9 10">
    <name type="scientific">Leptotrombidium deliense</name>
    <dbReference type="NCBI Taxonomy" id="299467"/>
    <lineage>
        <taxon>Eukaryota</taxon>
        <taxon>Metazoa</taxon>
        <taxon>Ecdysozoa</taxon>
        <taxon>Arthropoda</taxon>
        <taxon>Chelicerata</taxon>
        <taxon>Arachnida</taxon>
        <taxon>Acari</taxon>
        <taxon>Acariformes</taxon>
        <taxon>Trombidiformes</taxon>
        <taxon>Prostigmata</taxon>
        <taxon>Anystina</taxon>
        <taxon>Parasitengona</taxon>
        <taxon>Trombiculoidea</taxon>
        <taxon>Trombiculidae</taxon>
        <taxon>Leptotrombidium</taxon>
    </lineage>
</organism>
<keyword evidence="5 7" id="KW-0862">Zinc</keyword>
<dbReference type="InterPro" id="IPR001567">
    <property type="entry name" value="Pept_M3A_M3B_dom"/>
</dbReference>
<keyword evidence="3 7" id="KW-0479">Metal-binding</keyword>
<accession>A0A443SKV2</accession>
<evidence type="ECO:0000313" key="9">
    <source>
        <dbReference type="EMBL" id="RWS28157.1"/>
    </source>
</evidence>
<comment type="cofactor">
    <cofactor evidence="7">
        <name>Zn(2+)</name>
        <dbReference type="ChEBI" id="CHEBI:29105"/>
    </cofactor>
    <text evidence="7">Binds 1 zinc ion.</text>
</comment>
<proteinExistence type="inferred from homology"/>
<feature type="domain" description="Peptidase M3A/M3B catalytic" evidence="8">
    <location>
        <begin position="243"/>
        <end position="695"/>
    </location>
</feature>
<comment type="caution">
    <text evidence="9">The sequence shown here is derived from an EMBL/GenBank/DDBJ whole genome shotgun (WGS) entry which is preliminary data.</text>
</comment>
<dbReference type="GO" id="GO:0004222">
    <property type="term" value="F:metalloendopeptidase activity"/>
    <property type="evidence" value="ECO:0007669"/>
    <property type="project" value="InterPro"/>
</dbReference>
<dbReference type="Proteomes" id="UP000288716">
    <property type="component" value="Unassembled WGS sequence"/>
</dbReference>
<sequence>MKQESGYTFMAPDLPSDTSENNHVLYLPKDEETPKYSIISPMKCLRSFVKNVILFEAEIDELEECIVKDTSMKKSFDDVYSKIEERLVYLDYSLALLKSLQMNNRSKYKFTEEDVNHMIKKRNLSINTRFTSQALHKYMREFNSDKTKLNKHEQRITEKYFSEGLLNGCSLTESEAYKLKSLQDTLEKQMVKFAKNVATASTRFKSVIDDKGLLKHFPEDFLLAHGSTEKLIVKLKPNIYEPFMEYCGDSLHRWNVWRAYNSRASHLLDMKISNSMLVDEIRDSRKHIAKSLDCENYVDLVMKTKMAQSSDTVYSMINSLTEKTEKRFNQDVEELTEFVNQTELVKSDELESWNIPYFKRQFLNTNYPVDANNVKQYFPFPVVLRGLFDFIRKMFNINVEEVQQKDFDAWHPDVRLFRLISQKGFLGSFFVDAYSRPEDKMVTNPRVDFIRGRHEALRINPICNVVCNFPRPLSTKYPSLLSFEDVRLLFKAFGYVLQHIVNEMPHHEISGMNNLEWDRVHFVAEFMALWFQHDYRVVQSCSANINDESPLPKQIFQNIRNAQLKFYSFHLREELYKAALDLALHSSDAFWKDVMQEMWQRYLTPFKLDTDNHHVCSFTDIFCGNSAGFYYSRKWAEMLAADSFLAFKEVEDCDDDLAKVGKRFMETILSLGGGCNGKEVFRLFRGRDPSSDALLFVNNIFEQNMLREREGENIYKRSILDS</sequence>
<evidence type="ECO:0000256" key="5">
    <source>
        <dbReference type="ARBA" id="ARBA00022833"/>
    </source>
</evidence>
<keyword evidence="4 7" id="KW-0378">Hydrolase</keyword>
<dbReference type="EMBL" id="NCKV01001543">
    <property type="protein sequence ID" value="RWS28157.1"/>
    <property type="molecule type" value="Genomic_DNA"/>
</dbReference>
<evidence type="ECO:0000256" key="1">
    <source>
        <dbReference type="ARBA" id="ARBA00006040"/>
    </source>
</evidence>
<evidence type="ECO:0000256" key="6">
    <source>
        <dbReference type="ARBA" id="ARBA00023049"/>
    </source>
</evidence>
<evidence type="ECO:0000256" key="7">
    <source>
        <dbReference type="RuleBase" id="RU003435"/>
    </source>
</evidence>
<keyword evidence="10" id="KW-1185">Reference proteome</keyword>
<protein>
    <submittedName>
        <fullName evidence="9">Putative cytosolic oligopeptidase A-like protein</fullName>
    </submittedName>
</protein>
<reference evidence="9 10" key="1">
    <citation type="journal article" date="2018" name="Gigascience">
        <title>Genomes of trombidid mites reveal novel predicted allergens and laterally-transferred genes associated with secondary metabolism.</title>
        <authorList>
            <person name="Dong X."/>
            <person name="Chaisiri K."/>
            <person name="Xia D."/>
            <person name="Armstrong S.D."/>
            <person name="Fang Y."/>
            <person name="Donnelly M.J."/>
            <person name="Kadowaki T."/>
            <person name="McGarry J.W."/>
            <person name="Darby A.C."/>
            <person name="Makepeace B.L."/>
        </authorList>
    </citation>
    <scope>NUCLEOTIDE SEQUENCE [LARGE SCALE GENOMIC DNA]</scope>
    <source>
        <strain evidence="9">UoL-UT</strain>
    </source>
</reference>
<evidence type="ECO:0000259" key="8">
    <source>
        <dbReference type="Pfam" id="PF01432"/>
    </source>
</evidence>
<comment type="similarity">
    <text evidence="1 7">Belongs to the peptidase M3 family.</text>
</comment>
<dbReference type="STRING" id="299467.A0A443SKV2"/>
<dbReference type="InterPro" id="IPR024077">
    <property type="entry name" value="Neurolysin/TOP_dom2"/>
</dbReference>
<evidence type="ECO:0000256" key="2">
    <source>
        <dbReference type="ARBA" id="ARBA00022670"/>
    </source>
</evidence>
<gene>
    <name evidence="9" type="ORF">B4U80_10847</name>
</gene>
<dbReference type="PANTHER" id="PTHR11804:SF83">
    <property type="entry name" value="LD37516P"/>
    <property type="match status" value="1"/>
</dbReference>
<evidence type="ECO:0000256" key="4">
    <source>
        <dbReference type="ARBA" id="ARBA00022801"/>
    </source>
</evidence>
<dbReference type="Gene3D" id="1.10.1370.10">
    <property type="entry name" value="Neurolysin, domain 3"/>
    <property type="match status" value="1"/>
</dbReference>
<dbReference type="GO" id="GO:0006508">
    <property type="term" value="P:proteolysis"/>
    <property type="evidence" value="ECO:0007669"/>
    <property type="project" value="UniProtKB-KW"/>
</dbReference>
<name>A0A443SKV2_9ACAR</name>
<keyword evidence="2 7" id="KW-0645">Protease</keyword>
<dbReference type="SUPFAM" id="SSF55486">
    <property type="entry name" value="Metalloproteases ('zincins'), catalytic domain"/>
    <property type="match status" value="1"/>
</dbReference>
<dbReference type="GO" id="GO:0046872">
    <property type="term" value="F:metal ion binding"/>
    <property type="evidence" value="ECO:0007669"/>
    <property type="project" value="UniProtKB-UniRule"/>
</dbReference>
<dbReference type="InterPro" id="IPR045090">
    <property type="entry name" value="Pept_M3A_M3B"/>
</dbReference>
<dbReference type="AlphaFoldDB" id="A0A443SKV2"/>
<dbReference type="Gene3D" id="3.40.390.10">
    <property type="entry name" value="Collagenase (Catalytic Domain)"/>
    <property type="match status" value="1"/>
</dbReference>
<dbReference type="OrthoDB" id="534666at2759"/>
<evidence type="ECO:0000313" key="10">
    <source>
        <dbReference type="Proteomes" id="UP000288716"/>
    </source>
</evidence>
<evidence type="ECO:0000256" key="3">
    <source>
        <dbReference type="ARBA" id="ARBA00022723"/>
    </source>
</evidence>
<dbReference type="Pfam" id="PF01432">
    <property type="entry name" value="Peptidase_M3"/>
    <property type="match status" value="1"/>
</dbReference>
<keyword evidence="6 7" id="KW-0482">Metalloprotease</keyword>
<dbReference type="PANTHER" id="PTHR11804">
    <property type="entry name" value="PROTEASE M3 THIMET OLIGOPEPTIDASE-RELATED"/>
    <property type="match status" value="1"/>
</dbReference>